<name>A0AAE4APZ3_9BACT</name>
<gene>
    <name evidence="1" type="ORF">J3R75_002640</name>
</gene>
<organism evidence="1 2">
    <name type="scientific">Oligosphaera ethanolica</name>
    <dbReference type="NCBI Taxonomy" id="760260"/>
    <lineage>
        <taxon>Bacteria</taxon>
        <taxon>Pseudomonadati</taxon>
        <taxon>Lentisphaerota</taxon>
        <taxon>Oligosphaeria</taxon>
        <taxon>Oligosphaerales</taxon>
        <taxon>Oligosphaeraceae</taxon>
        <taxon>Oligosphaera</taxon>
    </lineage>
</organism>
<evidence type="ECO:0000313" key="1">
    <source>
        <dbReference type="EMBL" id="MDQ0290533.1"/>
    </source>
</evidence>
<proteinExistence type="predicted"/>
<evidence type="ECO:0000313" key="2">
    <source>
        <dbReference type="Proteomes" id="UP001238163"/>
    </source>
</evidence>
<accession>A0AAE4APZ3</accession>
<dbReference type="RefSeq" id="WP_307262116.1">
    <property type="nucleotide sequence ID" value="NZ_JAUSVL010000001.1"/>
</dbReference>
<sequence length="103" mass="11286">MKANDAFAFTVRSMALSAKAVETGLRRPYVIRSTKTGNKDAFILPTSDIYHIRGIKGFKMATTPCFGGLCIVKIEAGKHLCPRCHSGKASPYPVSEHEMQAQK</sequence>
<protein>
    <submittedName>
        <fullName evidence="1">Uncharacterized protein</fullName>
    </submittedName>
</protein>
<dbReference type="Proteomes" id="UP001238163">
    <property type="component" value="Unassembled WGS sequence"/>
</dbReference>
<dbReference type="AlphaFoldDB" id="A0AAE4APZ3"/>
<dbReference type="EMBL" id="JAUSVL010000001">
    <property type="protein sequence ID" value="MDQ0290533.1"/>
    <property type="molecule type" value="Genomic_DNA"/>
</dbReference>
<comment type="caution">
    <text evidence="1">The sequence shown here is derived from an EMBL/GenBank/DDBJ whole genome shotgun (WGS) entry which is preliminary data.</text>
</comment>
<reference evidence="1" key="1">
    <citation type="submission" date="2023-07" db="EMBL/GenBank/DDBJ databases">
        <title>Genomic Encyclopedia of Type Strains, Phase IV (KMG-IV): sequencing the most valuable type-strain genomes for metagenomic binning, comparative biology and taxonomic classification.</title>
        <authorList>
            <person name="Goeker M."/>
        </authorList>
    </citation>
    <scope>NUCLEOTIDE SEQUENCE</scope>
    <source>
        <strain evidence="1">DSM 24202</strain>
    </source>
</reference>
<keyword evidence="2" id="KW-1185">Reference proteome</keyword>